<evidence type="ECO:0000313" key="3">
    <source>
        <dbReference type="Proteomes" id="UP000515550"/>
    </source>
</evidence>
<dbReference type="AlphaFoldDB" id="A0A6V7S0V4"/>
<evidence type="ECO:0000313" key="2">
    <source>
        <dbReference type="EMBL" id="CAD2089780.1"/>
    </source>
</evidence>
<dbReference type="VEuPathDB" id="PlasmoDB:PVBDA_0800260"/>
<dbReference type="Proteomes" id="UP000515550">
    <property type="component" value="Chromosome PVBDA_08"/>
</dbReference>
<sequence length="66" mass="7642">MDSKQKLEANTVIHDKTQTENQKDNLNSNDIYPSSELSEKVLITKDADEMISMNLYPEEIKLLEEK</sequence>
<feature type="compositionally biased region" description="Basic and acidic residues" evidence="1">
    <location>
        <begin position="1"/>
        <end position="23"/>
    </location>
</feature>
<organism evidence="2 3">
    <name type="scientific">Plasmodium vinckei brucechwatti</name>
    <dbReference type="NCBI Taxonomy" id="119398"/>
    <lineage>
        <taxon>Eukaryota</taxon>
        <taxon>Sar</taxon>
        <taxon>Alveolata</taxon>
        <taxon>Apicomplexa</taxon>
        <taxon>Aconoidasida</taxon>
        <taxon>Haemosporida</taxon>
        <taxon>Plasmodiidae</taxon>
        <taxon>Plasmodium</taxon>
        <taxon>Plasmodium (Vinckeia)</taxon>
    </lineage>
</organism>
<name>A0A6V7S0V4_PLAVN</name>
<gene>
    <name evidence="2" type="ORF">PVBDA_0800260</name>
</gene>
<feature type="region of interest" description="Disordered" evidence="1">
    <location>
        <begin position="1"/>
        <end position="32"/>
    </location>
</feature>
<protein>
    <submittedName>
        <fullName evidence="2">Uncharacterized protein</fullName>
    </submittedName>
</protein>
<evidence type="ECO:0000256" key="1">
    <source>
        <dbReference type="SAM" id="MobiDB-lite"/>
    </source>
</evidence>
<dbReference type="EMBL" id="LR865386">
    <property type="protein sequence ID" value="CAD2089780.1"/>
    <property type="molecule type" value="Genomic_DNA"/>
</dbReference>
<accession>A0A6V7S0V4</accession>
<reference evidence="2 3" key="1">
    <citation type="submission" date="2020-08" db="EMBL/GenBank/DDBJ databases">
        <authorList>
            <person name="Ramaprasad A."/>
        </authorList>
    </citation>
    <scope>NUCLEOTIDE SEQUENCE [LARGE SCALE GENOMIC DNA]</scope>
</reference>
<proteinExistence type="predicted"/>